<dbReference type="EMBL" id="JSYZ01000015">
    <property type="protein sequence ID" value="KPA89602.1"/>
    <property type="molecule type" value="Genomic_DNA"/>
</dbReference>
<dbReference type="STRING" id="50340.PF66_04050"/>
<keyword evidence="3" id="KW-1185">Reference proteome</keyword>
<protein>
    <recommendedName>
        <fullName evidence="4">P pilus assembly protein, pilin FimA</fullName>
    </recommendedName>
</protein>
<evidence type="ECO:0000313" key="2">
    <source>
        <dbReference type="EMBL" id="KPA89602.1"/>
    </source>
</evidence>
<accession>A0A0M9GF41</accession>
<dbReference type="RefSeq" id="WP_152973059.1">
    <property type="nucleotide sequence ID" value="NZ_JSYZ01000015.1"/>
</dbReference>
<sequence length="182" mass="19408" precursor="true">MTSCASSILRRCCLALALCSLPVAAHDCTLSLSQAQIDLGSLRLGSLPIQPGQSELSLGLRRLSLTIVCPRPTAMLLRFEGAAAGPQAYRLARGYFTVGLGNARLDGEPVSLAVEGRPEEHGADWLMAPGRTVRVLAQGLPAKGRFFSAQVEVEPRLPLAMSRVGDETEIQGRGRFELVPGE</sequence>
<keyword evidence="1" id="KW-0732">Signal</keyword>
<organism evidence="2 3">
    <name type="scientific">Pseudomonas asplenii</name>
    <dbReference type="NCBI Taxonomy" id="53407"/>
    <lineage>
        <taxon>Bacteria</taxon>
        <taxon>Pseudomonadati</taxon>
        <taxon>Pseudomonadota</taxon>
        <taxon>Gammaproteobacteria</taxon>
        <taxon>Pseudomonadales</taxon>
        <taxon>Pseudomonadaceae</taxon>
        <taxon>Pseudomonas</taxon>
    </lineage>
</organism>
<feature type="signal peptide" evidence="1">
    <location>
        <begin position="1"/>
        <end position="25"/>
    </location>
</feature>
<gene>
    <name evidence="2" type="ORF">PF66_04050</name>
</gene>
<feature type="chain" id="PRO_5005836189" description="P pilus assembly protein, pilin FimA" evidence="1">
    <location>
        <begin position="26"/>
        <end position="182"/>
    </location>
</feature>
<dbReference type="PATRIC" id="fig|50340.43.peg.1353"/>
<evidence type="ECO:0000256" key="1">
    <source>
        <dbReference type="SAM" id="SignalP"/>
    </source>
</evidence>
<name>A0A0M9GF41_9PSED</name>
<proteinExistence type="predicted"/>
<dbReference type="Proteomes" id="UP000037931">
    <property type="component" value="Unassembled WGS sequence"/>
</dbReference>
<comment type="caution">
    <text evidence="2">The sequence shown here is derived from an EMBL/GenBank/DDBJ whole genome shotgun (WGS) entry which is preliminary data.</text>
</comment>
<dbReference type="OrthoDB" id="7030985at2"/>
<evidence type="ECO:0000313" key="3">
    <source>
        <dbReference type="Proteomes" id="UP000037931"/>
    </source>
</evidence>
<reference evidence="2 3" key="1">
    <citation type="journal article" date="2015" name="PLoS ONE">
        <title>Rice-Infecting Pseudomonas Genomes Are Highly Accessorized and Harbor Multiple Putative Virulence Mechanisms to Cause Sheath Brown Rot.</title>
        <authorList>
            <person name="Quibod I.L."/>
            <person name="Grande G."/>
            <person name="Oreiro E.G."/>
            <person name="Borja F.N."/>
            <person name="Dossa G.S."/>
            <person name="Mauleon R."/>
            <person name="Cruz C.V."/>
            <person name="Oliva R."/>
        </authorList>
    </citation>
    <scope>NUCLEOTIDE SEQUENCE [LARGE SCALE GENOMIC DNA]</scope>
    <source>
        <strain evidence="2 3">IRRI 6609</strain>
    </source>
</reference>
<evidence type="ECO:0008006" key="4">
    <source>
        <dbReference type="Google" id="ProtNLM"/>
    </source>
</evidence>
<dbReference type="AlphaFoldDB" id="A0A0M9GF41"/>